<dbReference type="OrthoDB" id="5440754at2"/>
<dbReference type="Gene3D" id="3.40.50.300">
    <property type="entry name" value="P-loop containing nucleotide triphosphate hydrolases"/>
    <property type="match status" value="1"/>
</dbReference>
<accession>A0A212RAW9</accession>
<name>A0A212RAW9_RHOAC</name>
<reference evidence="2" key="1">
    <citation type="submission" date="2017-06" db="EMBL/GenBank/DDBJ databases">
        <authorList>
            <person name="Varghese N."/>
            <person name="Submissions S."/>
        </authorList>
    </citation>
    <scope>NUCLEOTIDE SEQUENCE [LARGE SCALE GENOMIC DNA]</scope>
    <source>
        <strain evidence="2">DSM 137</strain>
    </source>
</reference>
<organism evidence="1 2">
    <name type="scientific">Rhodoblastus acidophilus</name>
    <name type="common">Rhodopseudomonas acidophila</name>
    <dbReference type="NCBI Taxonomy" id="1074"/>
    <lineage>
        <taxon>Bacteria</taxon>
        <taxon>Pseudomonadati</taxon>
        <taxon>Pseudomonadota</taxon>
        <taxon>Alphaproteobacteria</taxon>
        <taxon>Hyphomicrobiales</taxon>
        <taxon>Rhodoblastaceae</taxon>
        <taxon>Rhodoblastus</taxon>
    </lineage>
</organism>
<evidence type="ECO:0000313" key="2">
    <source>
        <dbReference type="Proteomes" id="UP000198418"/>
    </source>
</evidence>
<dbReference type="Proteomes" id="UP000198418">
    <property type="component" value="Unassembled WGS sequence"/>
</dbReference>
<keyword evidence="2" id="KW-1185">Reference proteome</keyword>
<gene>
    <name evidence="1" type="ORF">SAMN06265338_103210</name>
</gene>
<dbReference type="InterPro" id="IPR027417">
    <property type="entry name" value="P-loop_NTPase"/>
</dbReference>
<protein>
    <recommendedName>
        <fullName evidence="3">TerL</fullName>
    </recommendedName>
</protein>
<sequence>MSAEKPLSRAEVASLCGCKVQDIPNNPLFSLTHYEPAGPVCAAYIRSCGPIDAITGPSGSGKTVGTVFKLIRFCVAYMPATKPSEKHPFGLVKVRVTVLRDNYRALYRTTLRSWFQWFPPDYQGSAFFGGQDRPARHELRLSTVREVDGVRREVPVDITVDFFAVGDVAIEELLKGYETSCGWCNEGDLLAPRVITFLYDRTGRFPSRQELPEGVKLPRMVAVDFNPPPPKHPLWKACTRGSFQEEEADDPLEAALQATAKKIEGQKKTLNFFHQPSGLSPNAENRRGKSFDDYQRAAAVMTEDDKRRFVDGLPGYARDGKPVYAREFNRSKHIAGGPLAILPGVPLDIGFDQGLSPAAIFSQTSSLGQVRVLRELWLGHGVGYQRFLEALIPLLTGPFRGLPPGNFTADPAGFYGADKVVGELAWAEAISAGLGHPIYPAPTNEPSARWEAVRLKLRIDIDVTTPGLMIDPCCEMLIEGFEAEYKFPKFKEGAPKAYGDQVVDNDHHNVHDALQYDILGRFGRAGVINEAAKAGRPGSVIPFRTNREGHKPGDFNVWNT</sequence>
<evidence type="ECO:0008006" key="3">
    <source>
        <dbReference type="Google" id="ProtNLM"/>
    </source>
</evidence>
<dbReference type="EMBL" id="FYDG01000003">
    <property type="protein sequence ID" value="SNB69389.1"/>
    <property type="molecule type" value="Genomic_DNA"/>
</dbReference>
<evidence type="ECO:0000313" key="1">
    <source>
        <dbReference type="EMBL" id="SNB69389.1"/>
    </source>
</evidence>
<dbReference type="RefSeq" id="WP_088520326.1">
    <property type="nucleotide sequence ID" value="NZ_FYDG01000003.1"/>
</dbReference>
<proteinExistence type="predicted"/>
<dbReference type="AlphaFoldDB" id="A0A212RAW9"/>